<protein>
    <recommendedName>
        <fullName evidence="6">RING-type domain-containing protein</fullName>
    </recommendedName>
</protein>
<dbReference type="InterPro" id="IPR017907">
    <property type="entry name" value="Znf_RING_CS"/>
</dbReference>
<dbReference type="Proteomes" id="UP000499080">
    <property type="component" value="Unassembled WGS sequence"/>
</dbReference>
<evidence type="ECO:0000313" key="8">
    <source>
        <dbReference type="Proteomes" id="UP000499080"/>
    </source>
</evidence>
<feature type="compositionally biased region" description="Basic and acidic residues" evidence="5">
    <location>
        <begin position="214"/>
        <end position="223"/>
    </location>
</feature>
<evidence type="ECO:0000313" key="7">
    <source>
        <dbReference type="EMBL" id="GBN99552.1"/>
    </source>
</evidence>
<keyword evidence="2 4" id="KW-0863">Zinc-finger</keyword>
<dbReference type="PROSITE" id="PS50089">
    <property type="entry name" value="ZF_RING_2"/>
    <property type="match status" value="1"/>
</dbReference>
<evidence type="ECO:0000256" key="2">
    <source>
        <dbReference type="ARBA" id="ARBA00022771"/>
    </source>
</evidence>
<evidence type="ECO:0000256" key="5">
    <source>
        <dbReference type="SAM" id="MobiDB-lite"/>
    </source>
</evidence>
<sequence>MNERYDESAMGIGEHATDINTVKKMMLENVGTLCPTCCTPFDKGKHRKLIDTCGHELCYMCINSDHCPLCVYHAQAQSQHRLSQDNGIPRPRLKTNGHFTAYMQTRERVSPERPLPGASLPPKVKPPVPERTVSGYSPRISRASRNHRQMKWPNPLISDSQAALSDDLPRHSRDNVAPTTIPAIKRRDTNEDCAKTLASTENKLAEDANTSFIKEKSVKDRSPPRQGVKRVNGDLLPTKATQIKKQKKTTSLTIKEMFQRVSNNNNAK</sequence>
<accession>A0A4Y2TFZ9</accession>
<organism evidence="7 8">
    <name type="scientific">Araneus ventricosus</name>
    <name type="common">Orbweaver spider</name>
    <name type="synonym">Epeira ventricosa</name>
    <dbReference type="NCBI Taxonomy" id="182803"/>
    <lineage>
        <taxon>Eukaryota</taxon>
        <taxon>Metazoa</taxon>
        <taxon>Ecdysozoa</taxon>
        <taxon>Arthropoda</taxon>
        <taxon>Chelicerata</taxon>
        <taxon>Arachnida</taxon>
        <taxon>Araneae</taxon>
        <taxon>Araneomorphae</taxon>
        <taxon>Entelegynae</taxon>
        <taxon>Araneoidea</taxon>
        <taxon>Araneidae</taxon>
        <taxon>Araneus</taxon>
    </lineage>
</organism>
<dbReference type="SUPFAM" id="SSF57850">
    <property type="entry name" value="RING/U-box"/>
    <property type="match status" value="1"/>
</dbReference>
<dbReference type="InterPro" id="IPR001841">
    <property type="entry name" value="Znf_RING"/>
</dbReference>
<dbReference type="PROSITE" id="PS00518">
    <property type="entry name" value="ZF_RING_1"/>
    <property type="match status" value="1"/>
</dbReference>
<feature type="domain" description="RING-type" evidence="6">
    <location>
        <begin position="34"/>
        <end position="70"/>
    </location>
</feature>
<keyword evidence="8" id="KW-1185">Reference proteome</keyword>
<comment type="caution">
    <text evidence="7">The sequence shown here is derived from an EMBL/GenBank/DDBJ whole genome shotgun (WGS) entry which is preliminary data.</text>
</comment>
<evidence type="ECO:0000256" key="1">
    <source>
        <dbReference type="ARBA" id="ARBA00022723"/>
    </source>
</evidence>
<proteinExistence type="predicted"/>
<name>A0A4Y2TFZ9_ARAVE</name>
<feature type="region of interest" description="Disordered" evidence="5">
    <location>
        <begin position="107"/>
        <end position="136"/>
    </location>
</feature>
<evidence type="ECO:0000259" key="6">
    <source>
        <dbReference type="PROSITE" id="PS50089"/>
    </source>
</evidence>
<evidence type="ECO:0000256" key="4">
    <source>
        <dbReference type="PROSITE-ProRule" id="PRU00175"/>
    </source>
</evidence>
<dbReference type="OrthoDB" id="5958958at2759"/>
<dbReference type="AlphaFoldDB" id="A0A4Y2TFZ9"/>
<evidence type="ECO:0000256" key="3">
    <source>
        <dbReference type="ARBA" id="ARBA00022833"/>
    </source>
</evidence>
<dbReference type="GO" id="GO:0008270">
    <property type="term" value="F:zinc ion binding"/>
    <property type="evidence" value="ECO:0007669"/>
    <property type="project" value="UniProtKB-KW"/>
</dbReference>
<keyword evidence="3" id="KW-0862">Zinc</keyword>
<reference evidence="7 8" key="1">
    <citation type="journal article" date="2019" name="Sci. Rep.">
        <title>Orb-weaving spider Araneus ventricosus genome elucidates the spidroin gene catalogue.</title>
        <authorList>
            <person name="Kono N."/>
            <person name="Nakamura H."/>
            <person name="Ohtoshi R."/>
            <person name="Moran D.A.P."/>
            <person name="Shinohara A."/>
            <person name="Yoshida Y."/>
            <person name="Fujiwara M."/>
            <person name="Mori M."/>
            <person name="Tomita M."/>
            <person name="Arakawa K."/>
        </authorList>
    </citation>
    <scope>NUCLEOTIDE SEQUENCE [LARGE SCALE GENOMIC DNA]</scope>
</reference>
<keyword evidence="1" id="KW-0479">Metal-binding</keyword>
<gene>
    <name evidence="7" type="ORF">AVEN_164746_1</name>
</gene>
<dbReference type="EMBL" id="BGPR01028408">
    <property type="protein sequence ID" value="GBN99552.1"/>
    <property type="molecule type" value="Genomic_DNA"/>
</dbReference>
<feature type="region of interest" description="Disordered" evidence="5">
    <location>
        <begin position="214"/>
        <end position="249"/>
    </location>
</feature>